<name>A0A6N9YSK2_9ACTN</name>
<dbReference type="AlphaFoldDB" id="A0A6N9YSK2"/>
<evidence type="ECO:0000313" key="2">
    <source>
        <dbReference type="Proteomes" id="UP000469185"/>
    </source>
</evidence>
<dbReference type="EMBL" id="JAAGOB010000015">
    <property type="protein sequence ID" value="NED97954.1"/>
    <property type="molecule type" value="Genomic_DNA"/>
</dbReference>
<reference evidence="1 2" key="1">
    <citation type="submission" date="2020-02" db="EMBL/GenBank/DDBJ databases">
        <authorList>
            <person name="Li X.-J."/>
            <person name="Feng X.-M."/>
        </authorList>
    </citation>
    <scope>NUCLEOTIDE SEQUENCE [LARGE SCALE GENOMIC DNA]</scope>
    <source>
        <strain evidence="1 2">CGMCC 4.7225</strain>
    </source>
</reference>
<gene>
    <name evidence="1" type="ORF">G1H11_21895</name>
</gene>
<evidence type="ECO:0000313" key="1">
    <source>
        <dbReference type="EMBL" id="NED97954.1"/>
    </source>
</evidence>
<keyword evidence="2" id="KW-1185">Reference proteome</keyword>
<protein>
    <submittedName>
        <fullName evidence="1">3-methyladenine DNA glycosylase</fullName>
    </submittedName>
</protein>
<comment type="caution">
    <text evidence="1">The sequence shown here is derived from an EMBL/GenBank/DDBJ whole genome shotgun (WGS) entry which is preliminary data.</text>
</comment>
<accession>A0A6N9YSK2</accession>
<proteinExistence type="predicted"/>
<organism evidence="1 2">
    <name type="scientific">Phytoactinopolyspora alkaliphila</name>
    <dbReference type="NCBI Taxonomy" id="1783498"/>
    <lineage>
        <taxon>Bacteria</taxon>
        <taxon>Bacillati</taxon>
        <taxon>Actinomycetota</taxon>
        <taxon>Actinomycetes</taxon>
        <taxon>Jiangellales</taxon>
        <taxon>Jiangellaceae</taxon>
        <taxon>Phytoactinopolyspora</taxon>
    </lineage>
</organism>
<sequence>MEAYEQRVDALIAPHLARQHSGRKHPVHDFLFTYYNNRPAHLRRWHPGPGVVLAGEPPHSGWRGYVQTPDGTVVDPDFVERRRNLVEGTRRLLSATASRPAFTGCFGLHEWAMVYRTAAGGVRHEDWPLRLGHQGTDEVVEAHQIRCSHFDAFRFFTDDARPRNSLQPTSGTRETHEQPGCLHANMDLYKVCFRLAPLIPSELTLEAFELAGEIRELDMRASPYDLAGLGYQPIRIETREGKAEYAAAQRAFADRSAALRGRILEAFAPLPL</sequence>
<dbReference type="Proteomes" id="UP000469185">
    <property type="component" value="Unassembled WGS sequence"/>
</dbReference>